<dbReference type="EMBL" id="LWDF02001276">
    <property type="protein sequence ID" value="KAE8239561.1"/>
    <property type="molecule type" value="Genomic_DNA"/>
</dbReference>
<evidence type="ECO:0000259" key="2">
    <source>
        <dbReference type="Pfam" id="PF20231"/>
    </source>
</evidence>
<reference evidence="3" key="2">
    <citation type="journal article" date="2019" name="IMA Fungus">
        <title>Genome sequencing and comparison of five Tilletia species to identify candidate genes for the detection of regulated species infecting wheat.</title>
        <authorList>
            <person name="Nguyen H.D.T."/>
            <person name="Sultana T."/>
            <person name="Kesanakurti P."/>
            <person name="Hambleton S."/>
        </authorList>
    </citation>
    <scope>NUCLEOTIDE SEQUENCE</scope>
    <source>
        <strain evidence="3">DAOMC 236416</strain>
    </source>
</reference>
<keyword evidence="4" id="KW-1185">Reference proteome</keyword>
<protein>
    <recommendedName>
        <fullName evidence="2">DUF6589 domain-containing protein</fullName>
    </recommendedName>
</protein>
<feature type="domain" description="DUF6589" evidence="2">
    <location>
        <begin position="282"/>
        <end position="668"/>
    </location>
</feature>
<evidence type="ECO:0000313" key="3">
    <source>
        <dbReference type="EMBL" id="KAE8239561.1"/>
    </source>
</evidence>
<dbReference type="AlphaFoldDB" id="A0A8T8SG73"/>
<gene>
    <name evidence="3" type="ORF">A4X13_0g8143</name>
</gene>
<dbReference type="Pfam" id="PF20231">
    <property type="entry name" value="DUF6589"/>
    <property type="match status" value="1"/>
</dbReference>
<reference evidence="3" key="1">
    <citation type="submission" date="2016-04" db="EMBL/GenBank/DDBJ databases">
        <authorList>
            <person name="Nguyen H.D."/>
            <person name="Samba Siva P."/>
            <person name="Cullis J."/>
            <person name="Levesque C.A."/>
            <person name="Hambleton S."/>
        </authorList>
    </citation>
    <scope>NUCLEOTIDE SEQUENCE</scope>
    <source>
        <strain evidence="3">DAOMC 236416</strain>
    </source>
</reference>
<dbReference type="InterPro" id="IPR046496">
    <property type="entry name" value="DUF6589"/>
</dbReference>
<feature type="region of interest" description="Disordered" evidence="1">
    <location>
        <begin position="757"/>
        <end position="832"/>
    </location>
</feature>
<proteinExistence type="predicted"/>
<feature type="compositionally biased region" description="Acidic residues" evidence="1">
    <location>
        <begin position="818"/>
        <end position="832"/>
    </location>
</feature>
<feature type="compositionally biased region" description="Basic and acidic residues" evidence="1">
    <location>
        <begin position="800"/>
        <end position="817"/>
    </location>
</feature>
<organism evidence="3 4">
    <name type="scientific">Tilletia indica</name>
    <dbReference type="NCBI Taxonomy" id="43049"/>
    <lineage>
        <taxon>Eukaryota</taxon>
        <taxon>Fungi</taxon>
        <taxon>Dikarya</taxon>
        <taxon>Basidiomycota</taxon>
        <taxon>Ustilaginomycotina</taxon>
        <taxon>Exobasidiomycetes</taxon>
        <taxon>Tilletiales</taxon>
        <taxon>Tilletiaceae</taxon>
        <taxon>Tilletia</taxon>
    </lineage>
</organism>
<feature type="compositionally biased region" description="Acidic residues" evidence="1">
    <location>
        <begin position="788"/>
        <end position="799"/>
    </location>
</feature>
<feature type="compositionally biased region" description="Basic and acidic residues" evidence="1">
    <location>
        <begin position="757"/>
        <end position="768"/>
    </location>
</feature>
<accession>A0A8T8SG73</accession>
<comment type="caution">
    <text evidence="3">The sequence shown here is derived from an EMBL/GenBank/DDBJ whole genome shotgun (WGS) entry which is preliminary data.</text>
</comment>
<feature type="region of interest" description="Disordered" evidence="1">
    <location>
        <begin position="97"/>
        <end position="129"/>
    </location>
</feature>
<evidence type="ECO:0000256" key="1">
    <source>
        <dbReference type="SAM" id="MobiDB-lite"/>
    </source>
</evidence>
<sequence>MVQEVVAAVRNRAPRDRSEAFDVLLARLAAPVYLREVDSAVTDQWLHLPPSLGVVEGIKQDDAITLDLRKIKSHYELKMPATMCLIGGMVQNKARERPKTSVGGLQVSQPDLPGPESEDEEGVRGVSEEVEDALSPKDVKIVTAVSAILSARSPRPNRFQMTVAVMCSLLRVPQLVMRFLNACGISLSARTAHRAMESISSQSIFQARRLIETHPCRTVLLFDNINIYVKHSLQRIITSNVSIALTSRTLFTLPSQCTPLQLDDVRRIAALDRNMMTMETITGDDRFMDDAAQWHVAAALIPILTITEDRRSKLKAALRRRLRKRTINRLETEKTKIVPLKIMKENEGTVEGTKRVLEVTMESFKLDKDAPDPFLVAGDLLTVLNVFAARHAASWEKNTLDQLANVYAVAGPWHLLLNWVYGMFRTYGHCDAGTSLERMRKILGRGKTELDMKRPQFDEGWRLLYHVWTGKLVSALEHTLKAEGIDLKDWNPSSRDFFTCVDRLVVGHLSQAAVQEAQRAKDVPRATSVLFLRDCVLGLEYRQATKAGDLGRMAEAEKFLCLSFYGTGQTKYGSLLMDRALIDKHLPEFSQTLRAAQVVNVHGRDDGWQGSDHFQELLNGRIKSYDFDHKSDDAVNRIEDRISAFVGLGEELVDEMQECLGWNSRRRKKKEAIPEEDVQLLSADTKAHDLNAARGSGSNKTLRETALDEITSKKRSAAEQAQLVWEATSNLSAVNDCISKGYEYLVVNGLARFKDKQSDLQTRDRDVFDMATGRGSPTPREDGNDGNQEGETDGDFPDDEAVRLAEQEIVGEDKLGNDDEGSGSEDEDSDSN</sequence>
<evidence type="ECO:0000313" key="4">
    <source>
        <dbReference type="Proteomes" id="UP000077521"/>
    </source>
</evidence>
<name>A0A8T8SG73_9BASI</name>
<dbReference type="Proteomes" id="UP000077521">
    <property type="component" value="Unassembled WGS sequence"/>
</dbReference>